<proteinExistence type="predicted"/>
<keyword evidence="2" id="KW-1185">Reference proteome</keyword>
<dbReference type="PANTHER" id="PTHR46579">
    <property type="entry name" value="F5/8 TYPE C DOMAIN-CONTAINING PROTEIN-RELATED"/>
    <property type="match status" value="1"/>
</dbReference>
<comment type="caution">
    <text evidence="1">The sequence shown here is derived from an EMBL/GenBank/DDBJ whole genome shotgun (WGS) entry which is preliminary data.</text>
</comment>
<evidence type="ECO:0000313" key="1">
    <source>
        <dbReference type="EMBL" id="KAL0568733.1"/>
    </source>
</evidence>
<feature type="non-terminal residue" evidence="1">
    <location>
        <position position="1"/>
    </location>
</feature>
<evidence type="ECO:0000313" key="2">
    <source>
        <dbReference type="Proteomes" id="UP001465976"/>
    </source>
</evidence>
<organism evidence="1 2">
    <name type="scientific">Marasmius crinis-equi</name>
    <dbReference type="NCBI Taxonomy" id="585013"/>
    <lineage>
        <taxon>Eukaryota</taxon>
        <taxon>Fungi</taxon>
        <taxon>Dikarya</taxon>
        <taxon>Basidiomycota</taxon>
        <taxon>Agaricomycotina</taxon>
        <taxon>Agaricomycetes</taxon>
        <taxon>Agaricomycetidae</taxon>
        <taxon>Agaricales</taxon>
        <taxon>Marasmiineae</taxon>
        <taxon>Marasmiaceae</taxon>
        <taxon>Marasmius</taxon>
    </lineage>
</organism>
<accession>A0ABR3F0R9</accession>
<sequence>ACDAGQINNEDMVLVLSIDGAQLYRNKASDCWIYIWVIYDYAPEHRYKKKHVLPGGFIPGPNKPKHLDSFIFSALYHVSALQREGLRTWDAHRNVTTVMNPFFALATADGPGMASLSGCVGHHGKVHCRFYCPLEGRHKPSASMYYPARLLPNNYHVSGCDHPDVVLSNLLRNFTTTEHIERYNQNVETVRRSRHKTNYEQNRLDTGISKPSIFSGLDKFHSLPVPTCFPGDIMHLPCLNIPELFLSLWRGTLDCDAKAGDSRDTWWWAVLKGNIWKEHGEEVAKCTPYIPGSFDRPPRNPAEKINSGYKAWEYLLYFFGLGPCLFHGVLPDNIWKHYCKLVRAFKLMMQEEILVEEIKEASRLFTEFSDEFKTLYVQRHPGRIHFVRPSIHTISHIPPEVLCVGPFIIFAQWVIERTIGNLGEEVKNHSNPYTNLEQRGVRRCQVNALKSLIPNLEPSETRGTLDLGDGFLFLRAQDRTARAFTGREYNAWKAFWELRFGIEYMDSLTTTHKVYRWAKLRLPNGQTARR</sequence>
<dbReference type="InterPro" id="IPR004242">
    <property type="entry name" value="Transposase_21"/>
</dbReference>
<protein>
    <submittedName>
        <fullName evidence="1">Uncharacterized protein</fullName>
    </submittedName>
</protein>
<dbReference type="EMBL" id="JBAHYK010001270">
    <property type="protein sequence ID" value="KAL0568733.1"/>
    <property type="molecule type" value="Genomic_DNA"/>
</dbReference>
<reference evidence="1 2" key="1">
    <citation type="submission" date="2024-02" db="EMBL/GenBank/DDBJ databases">
        <title>A draft genome for the cacao thread blight pathogen Marasmius crinis-equi.</title>
        <authorList>
            <person name="Cohen S.P."/>
            <person name="Baruah I.K."/>
            <person name="Amoako-Attah I."/>
            <person name="Bukari Y."/>
            <person name="Meinhardt L.W."/>
            <person name="Bailey B.A."/>
        </authorList>
    </citation>
    <scope>NUCLEOTIDE SEQUENCE [LARGE SCALE GENOMIC DNA]</scope>
    <source>
        <strain evidence="1 2">GH-76</strain>
    </source>
</reference>
<dbReference type="Pfam" id="PF02992">
    <property type="entry name" value="Transposase_21"/>
    <property type="match status" value="1"/>
</dbReference>
<dbReference type="Proteomes" id="UP001465976">
    <property type="component" value="Unassembled WGS sequence"/>
</dbReference>
<dbReference type="PANTHER" id="PTHR46579:SF1">
    <property type="entry name" value="F5_8 TYPE C DOMAIN-CONTAINING PROTEIN"/>
    <property type="match status" value="1"/>
</dbReference>
<gene>
    <name evidence="1" type="ORF">V5O48_013253</name>
</gene>
<name>A0ABR3F0R9_9AGAR</name>